<dbReference type="Proteomes" id="UP000070578">
    <property type="component" value="Unassembled WGS sequence"/>
</dbReference>
<reference evidence="1 2" key="1">
    <citation type="submission" date="2016-02" db="EMBL/GenBank/DDBJ databases">
        <authorList>
            <person name="Wen L."/>
            <person name="He K."/>
            <person name="Yang H."/>
        </authorList>
    </citation>
    <scope>NUCLEOTIDE SEQUENCE [LARGE SCALE GENOMIC DNA]</scope>
    <source>
        <strain evidence="1">ShG14-8</strain>
    </source>
</reference>
<evidence type="ECO:0000313" key="1">
    <source>
        <dbReference type="EMBL" id="KXS32030.1"/>
    </source>
</evidence>
<sequence>MSDVKKPFIRPKVPDGHAFRVTTRQKEIVPGQFFVGYETIWEPHQKEVPYTTPKKP</sequence>
<comment type="caution">
    <text evidence="1">The sequence shown here is derived from an EMBL/GenBank/DDBJ whole genome shotgun (WGS) entry which is preliminary data.</text>
</comment>
<proteinExistence type="predicted"/>
<reference evidence="1 2" key="2">
    <citation type="submission" date="2016-03" db="EMBL/GenBank/DDBJ databases">
        <title>New uncultured bacterium of the family Gallionellaceae from acid mine drainage: description and reconstruction of genome based on metagenomic analysis of microbial community.</title>
        <authorList>
            <person name="Kadnikov V."/>
            <person name="Ivasenko D."/>
            <person name="Beletsky A."/>
            <person name="Mardanov A."/>
            <person name="Danilova E."/>
            <person name="Pimenov N."/>
            <person name="Karnachuk O."/>
            <person name="Ravin N."/>
        </authorList>
    </citation>
    <scope>NUCLEOTIDE SEQUENCE [LARGE SCALE GENOMIC DNA]</scope>
    <source>
        <strain evidence="1">ShG14-8</strain>
    </source>
</reference>
<dbReference type="EMBL" id="LSLI01000045">
    <property type="protein sequence ID" value="KXS32030.1"/>
    <property type="molecule type" value="Genomic_DNA"/>
</dbReference>
<accession>A0A139BSR5</accession>
<evidence type="ECO:0000313" key="2">
    <source>
        <dbReference type="Proteomes" id="UP000070578"/>
    </source>
</evidence>
<name>A0A139BSR5_9PROT</name>
<gene>
    <name evidence="1" type="ORF">AWT59_1851</name>
</gene>
<dbReference type="PATRIC" id="fig|1796491.3.peg.2022"/>
<organism evidence="1 2">
    <name type="scientific">Candidatus Gallionella acididurans</name>
    <dbReference type="NCBI Taxonomy" id="1796491"/>
    <lineage>
        <taxon>Bacteria</taxon>
        <taxon>Pseudomonadati</taxon>
        <taxon>Pseudomonadota</taxon>
        <taxon>Betaproteobacteria</taxon>
        <taxon>Nitrosomonadales</taxon>
        <taxon>Gallionellaceae</taxon>
        <taxon>Gallionella</taxon>
    </lineage>
</organism>
<dbReference type="AlphaFoldDB" id="A0A139BSR5"/>
<protein>
    <submittedName>
        <fullName evidence="1">Uncharacterized protein</fullName>
    </submittedName>
</protein>